<feature type="transmembrane region" description="Helical" evidence="1">
    <location>
        <begin position="133"/>
        <end position="151"/>
    </location>
</feature>
<accession>A0A516V7Q8</accession>
<keyword evidence="1" id="KW-1133">Transmembrane helix</keyword>
<evidence type="ECO:0000313" key="3">
    <source>
        <dbReference type="Proteomes" id="UP000315891"/>
    </source>
</evidence>
<dbReference type="InterPro" id="IPR049713">
    <property type="entry name" value="Pr6Pr-like"/>
</dbReference>
<dbReference type="NCBIfam" id="NF038065">
    <property type="entry name" value="Pr6Pr"/>
    <property type="match status" value="1"/>
</dbReference>
<gene>
    <name evidence="2" type="ORF">FNZ56_11945</name>
</gene>
<feature type="transmembrane region" description="Helical" evidence="1">
    <location>
        <begin position="101"/>
        <end position="121"/>
    </location>
</feature>
<evidence type="ECO:0000256" key="1">
    <source>
        <dbReference type="SAM" id="Phobius"/>
    </source>
</evidence>
<dbReference type="RefSeq" id="WP_143880050.1">
    <property type="nucleotide sequence ID" value="NZ_BAABLZ010000001.1"/>
</dbReference>
<keyword evidence="1" id="KW-0472">Membrane</keyword>
<feature type="transmembrane region" description="Helical" evidence="1">
    <location>
        <begin position="72"/>
        <end position="89"/>
    </location>
</feature>
<feature type="transmembrane region" description="Helical" evidence="1">
    <location>
        <begin position="171"/>
        <end position="189"/>
    </location>
</feature>
<reference evidence="2 3" key="1">
    <citation type="submission" date="2019-07" db="EMBL/GenBank/DDBJ databases">
        <title>Lysobacter weifangensis sp. nov., isolated from bensulfuron-methyl contaminated farmland soil.</title>
        <authorList>
            <person name="Zhao H."/>
        </authorList>
    </citation>
    <scope>NUCLEOTIDE SEQUENCE [LARGE SCALE GENOMIC DNA]</scope>
    <source>
        <strain evidence="2 3">CC-Bw-6</strain>
    </source>
</reference>
<keyword evidence="1" id="KW-0812">Transmembrane</keyword>
<feature type="transmembrane region" description="Helical" evidence="1">
    <location>
        <begin position="37"/>
        <end position="60"/>
    </location>
</feature>
<sequence length="204" mass="21799">MHARTAAVLLAVLAWAALLLQLFLSLGSDRGMLRGLSMFLAYFTVLTNLLVATVATFAAMRADGGIELRWRGCAVTAIALVGLGYHLLLRGEDIPPGPHSLANILLHYAVPTAALLWWIAFPPRNRIAASAPWSWLAWPAIYAAYALARGAASGFYPYPFIDVPALGLPRVLLNVAGLGVAFLLAGHALRAFANRRTKAVAQAS</sequence>
<keyword evidence="3" id="KW-1185">Reference proteome</keyword>
<organism evidence="2 3">
    <name type="scientific">Pseudoluteimonas lycopersici</name>
    <dbReference type="NCBI Taxonomy" id="1324796"/>
    <lineage>
        <taxon>Bacteria</taxon>
        <taxon>Pseudomonadati</taxon>
        <taxon>Pseudomonadota</taxon>
        <taxon>Gammaproteobacteria</taxon>
        <taxon>Lysobacterales</taxon>
        <taxon>Lysobacteraceae</taxon>
        <taxon>Pseudoluteimonas</taxon>
    </lineage>
</organism>
<dbReference type="AlphaFoldDB" id="A0A516V7Q8"/>
<proteinExistence type="predicted"/>
<dbReference type="EMBL" id="CP041742">
    <property type="protein sequence ID" value="QDQ74541.1"/>
    <property type="molecule type" value="Genomic_DNA"/>
</dbReference>
<evidence type="ECO:0008006" key="4">
    <source>
        <dbReference type="Google" id="ProtNLM"/>
    </source>
</evidence>
<dbReference type="Proteomes" id="UP000315891">
    <property type="component" value="Chromosome"/>
</dbReference>
<protein>
    <recommendedName>
        <fullName evidence="4">Pr6Pr family membrane protein</fullName>
    </recommendedName>
</protein>
<dbReference type="OrthoDB" id="9809977at2"/>
<name>A0A516V7Q8_9GAMM</name>
<evidence type="ECO:0000313" key="2">
    <source>
        <dbReference type="EMBL" id="QDQ74541.1"/>
    </source>
</evidence>